<dbReference type="FunFam" id="3.30.540.10:FF:000003">
    <property type="entry name" value="Inositol-1-monophosphatase"/>
    <property type="match status" value="1"/>
</dbReference>
<dbReference type="InterPro" id="IPR020583">
    <property type="entry name" value="Inositol_monoP_metal-BS"/>
</dbReference>
<gene>
    <name evidence="8" type="ORF">SAMN05192557_0068</name>
</gene>
<dbReference type="PANTHER" id="PTHR20854:SF4">
    <property type="entry name" value="INOSITOL-1-MONOPHOSPHATASE-RELATED"/>
    <property type="match status" value="1"/>
</dbReference>
<dbReference type="GO" id="GO:0008934">
    <property type="term" value="F:inositol monophosphate 1-phosphatase activity"/>
    <property type="evidence" value="ECO:0007669"/>
    <property type="project" value="TreeGrafter"/>
</dbReference>
<dbReference type="GO" id="GO:0006020">
    <property type="term" value="P:inositol metabolic process"/>
    <property type="evidence" value="ECO:0007669"/>
    <property type="project" value="TreeGrafter"/>
</dbReference>
<feature type="binding site" evidence="7">
    <location>
        <position position="208"/>
    </location>
    <ligand>
        <name>Mg(2+)</name>
        <dbReference type="ChEBI" id="CHEBI:18420"/>
        <label>1</label>
        <note>catalytic</note>
    </ligand>
</feature>
<dbReference type="Pfam" id="PF00459">
    <property type="entry name" value="Inositol_P"/>
    <property type="match status" value="1"/>
</dbReference>
<keyword evidence="6 7" id="KW-0460">Magnesium</keyword>
<organism evidence="8 9">
    <name type="scientific">Aliicoccus persicus</name>
    <dbReference type="NCBI Taxonomy" id="930138"/>
    <lineage>
        <taxon>Bacteria</taxon>
        <taxon>Bacillati</taxon>
        <taxon>Bacillota</taxon>
        <taxon>Bacilli</taxon>
        <taxon>Bacillales</taxon>
        <taxon>Staphylococcaceae</taxon>
        <taxon>Aliicoccus</taxon>
    </lineage>
</organism>
<dbReference type="InterPro" id="IPR000760">
    <property type="entry name" value="Inositol_monophosphatase-like"/>
</dbReference>
<protein>
    <recommendedName>
        <fullName evidence="3">inositol-phosphate phosphatase</fullName>
        <ecNumber evidence="3">3.1.3.25</ecNumber>
    </recommendedName>
</protein>
<feature type="binding site" evidence="7">
    <location>
        <position position="85"/>
    </location>
    <ligand>
        <name>Mg(2+)</name>
        <dbReference type="ChEBI" id="CHEBI:18420"/>
        <label>1</label>
        <note>catalytic</note>
    </ligand>
</feature>
<dbReference type="PROSITE" id="PS00630">
    <property type="entry name" value="IMP_2"/>
    <property type="match status" value="1"/>
</dbReference>
<keyword evidence="9" id="KW-1185">Reference proteome</keyword>
<dbReference type="CDD" id="cd01637">
    <property type="entry name" value="IMPase_like"/>
    <property type="match status" value="1"/>
</dbReference>
<dbReference type="PANTHER" id="PTHR20854">
    <property type="entry name" value="INOSITOL MONOPHOSPHATASE"/>
    <property type="match status" value="1"/>
</dbReference>
<dbReference type="GO" id="GO:0046872">
    <property type="term" value="F:metal ion binding"/>
    <property type="evidence" value="ECO:0007669"/>
    <property type="project" value="UniProtKB-KW"/>
</dbReference>
<sequence length="270" mass="30355">MEIYSFGQRLIREAGQFIRNRMTEAYTIDKKTNPNDLVTDVDKETERFIANRIQEKYSDHQLIGEEYKEHSIENTDGVVWVIDPIDGTINFVHQRANFTISIGVFIDGKPHVGLILDVMNDVLYHAHAGHGAFIDDSRLPQLKQTVMEESLIGLNPKWMLKSGIGEPFMDVARQCRQTRSYGSAALEFAYVAAGRLEGTIFFRLSPWDFAAGIVLIEEVGGVVTNALGDPLSILKKDSVIAGNTNVHQSIQTAFSNNEAFVKHRQDSYHI</sequence>
<dbReference type="OrthoDB" id="9772456at2"/>
<dbReference type="Proteomes" id="UP000243605">
    <property type="component" value="Unassembled WGS sequence"/>
</dbReference>
<dbReference type="EMBL" id="FOIT01000001">
    <property type="protein sequence ID" value="SEV80241.1"/>
    <property type="molecule type" value="Genomic_DNA"/>
</dbReference>
<dbReference type="GO" id="GO:0046854">
    <property type="term" value="P:phosphatidylinositol phosphate biosynthetic process"/>
    <property type="evidence" value="ECO:0007669"/>
    <property type="project" value="InterPro"/>
</dbReference>
<dbReference type="SUPFAM" id="SSF56655">
    <property type="entry name" value="Carbohydrate phosphatase"/>
    <property type="match status" value="1"/>
</dbReference>
<dbReference type="Gene3D" id="3.40.190.80">
    <property type="match status" value="1"/>
</dbReference>
<dbReference type="GO" id="GO:0007165">
    <property type="term" value="P:signal transduction"/>
    <property type="evidence" value="ECO:0007669"/>
    <property type="project" value="TreeGrafter"/>
</dbReference>
<evidence type="ECO:0000256" key="7">
    <source>
        <dbReference type="PIRSR" id="PIRSR600760-2"/>
    </source>
</evidence>
<evidence type="ECO:0000256" key="6">
    <source>
        <dbReference type="ARBA" id="ARBA00022842"/>
    </source>
</evidence>
<dbReference type="EC" id="3.1.3.25" evidence="3"/>
<keyword evidence="5" id="KW-0378">Hydrolase</keyword>
<evidence type="ECO:0000256" key="4">
    <source>
        <dbReference type="ARBA" id="ARBA00022723"/>
    </source>
</evidence>
<dbReference type="PRINTS" id="PR00377">
    <property type="entry name" value="IMPHPHTASES"/>
</dbReference>
<comment type="cofactor">
    <cofactor evidence="2 7">
        <name>Mg(2+)</name>
        <dbReference type="ChEBI" id="CHEBI:18420"/>
    </cofactor>
</comment>
<keyword evidence="4 7" id="KW-0479">Metal-binding</keyword>
<dbReference type="PROSITE" id="PS00629">
    <property type="entry name" value="IMP_1"/>
    <property type="match status" value="1"/>
</dbReference>
<dbReference type="InterPro" id="IPR020550">
    <property type="entry name" value="Inositol_monophosphatase_CS"/>
</dbReference>
<accession>A0A662Z036</accession>
<dbReference type="AlphaFoldDB" id="A0A662Z036"/>
<evidence type="ECO:0000256" key="2">
    <source>
        <dbReference type="ARBA" id="ARBA00001946"/>
    </source>
</evidence>
<evidence type="ECO:0000313" key="8">
    <source>
        <dbReference type="EMBL" id="SEV80241.1"/>
    </source>
</evidence>
<feature type="binding site" evidence="7">
    <location>
        <position position="86"/>
    </location>
    <ligand>
        <name>Mg(2+)</name>
        <dbReference type="ChEBI" id="CHEBI:18420"/>
        <label>1</label>
        <note>catalytic</note>
    </ligand>
</feature>
<reference evidence="8 9" key="1">
    <citation type="submission" date="2016-10" db="EMBL/GenBank/DDBJ databases">
        <authorList>
            <person name="Varghese N."/>
            <person name="Submissions S."/>
        </authorList>
    </citation>
    <scope>NUCLEOTIDE SEQUENCE [LARGE SCALE GENOMIC DNA]</scope>
    <source>
        <strain evidence="8 9">IBRC-M10081</strain>
    </source>
</reference>
<dbReference type="RefSeq" id="WP_091472636.1">
    <property type="nucleotide sequence ID" value="NZ_FOIT01000001.1"/>
</dbReference>
<name>A0A662Z036_9STAP</name>
<evidence type="ECO:0000256" key="5">
    <source>
        <dbReference type="ARBA" id="ARBA00022801"/>
    </source>
</evidence>
<evidence type="ECO:0000256" key="1">
    <source>
        <dbReference type="ARBA" id="ARBA00001033"/>
    </source>
</evidence>
<proteinExistence type="predicted"/>
<evidence type="ECO:0000313" key="9">
    <source>
        <dbReference type="Proteomes" id="UP000243605"/>
    </source>
</evidence>
<feature type="binding site" evidence="7">
    <location>
        <position position="83"/>
    </location>
    <ligand>
        <name>Mg(2+)</name>
        <dbReference type="ChEBI" id="CHEBI:18420"/>
        <label>1</label>
        <note>catalytic</note>
    </ligand>
</feature>
<comment type="catalytic activity">
    <reaction evidence="1">
        <text>a myo-inositol phosphate + H2O = myo-inositol + phosphate</text>
        <dbReference type="Rhea" id="RHEA:24056"/>
        <dbReference type="ChEBI" id="CHEBI:15377"/>
        <dbReference type="ChEBI" id="CHEBI:17268"/>
        <dbReference type="ChEBI" id="CHEBI:43474"/>
        <dbReference type="ChEBI" id="CHEBI:84139"/>
        <dbReference type="EC" id="3.1.3.25"/>
    </reaction>
</comment>
<dbReference type="Gene3D" id="3.30.540.10">
    <property type="entry name" value="Fructose-1,6-Bisphosphatase, subunit A, domain 1"/>
    <property type="match status" value="1"/>
</dbReference>
<evidence type="ECO:0000256" key="3">
    <source>
        <dbReference type="ARBA" id="ARBA00013106"/>
    </source>
</evidence>
<feature type="binding site" evidence="7">
    <location>
        <position position="65"/>
    </location>
    <ligand>
        <name>Mg(2+)</name>
        <dbReference type="ChEBI" id="CHEBI:18420"/>
        <label>1</label>
        <note>catalytic</note>
    </ligand>
</feature>